<dbReference type="AlphaFoldDB" id="A0A0C2D608"/>
<proteinExistence type="predicted"/>
<dbReference type="GO" id="GO:0031267">
    <property type="term" value="F:small GTPase binding"/>
    <property type="evidence" value="ECO:0007669"/>
    <property type="project" value="TreeGrafter"/>
</dbReference>
<evidence type="ECO:0000313" key="2">
    <source>
        <dbReference type="Proteomes" id="UP000054047"/>
    </source>
</evidence>
<evidence type="ECO:0000313" key="1">
    <source>
        <dbReference type="EMBL" id="KIH65018.1"/>
    </source>
</evidence>
<reference evidence="1 2" key="1">
    <citation type="submission" date="2013-12" db="EMBL/GenBank/DDBJ databases">
        <title>Draft genome of the parsitic nematode Ancylostoma duodenale.</title>
        <authorList>
            <person name="Mitreva M."/>
        </authorList>
    </citation>
    <scope>NUCLEOTIDE SEQUENCE [LARGE SCALE GENOMIC DNA]</scope>
    <source>
        <strain evidence="1 2">Zhejiang</strain>
    </source>
</reference>
<dbReference type="Proteomes" id="UP000054047">
    <property type="component" value="Unassembled WGS sequence"/>
</dbReference>
<dbReference type="GO" id="GO:0008277">
    <property type="term" value="P:regulation of G protein-coupled receptor signaling pathway"/>
    <property type="evidence" value="ECO:0007669"/>
    <property type="project" value="TreeGrafter"/>
</dbReference>
<gene>
    <name evidence="1" type="ORF">ANCDUO_04659</name>
</gene>
<dbReference type="GO" id="GO:0007420">
    <property type="term" value="P:brain development"/>
    <property type="evidence" value="ECO:0007669"/>
    <property type="project" value="InterPro"/>
</dbReference>
<name>A0A0C2D608_9BILA</name>
<dbReference type="OrthoDB" id="5588096at2759"/>
<keyword evidence="2" id="KW-1185">Reference proteome</keyword>
<sequence length="92" mass="10889">MLDPASSSKFKRKPLPHDPVLPTKEAFIKAKYVDHAFIRKPSKDDEPWSLDDVNKQLWSCVRTAHVDTTLRLVLKRLHNKFFWAFGRSCWFF</sequence>
<dbReference type="PANTHER" id="PTHR46097:SF3">
    <property type="entry name" value="ARF GTPASE-ACTIVATING PROTEIN GIT"/>
    <property type="match status" value="1"/>
</dbReference>
<dbReference type="InterPro" id="IPR047161">
    <property type="entry name" value="GIT-like"/>
</dbReference>
<dbReference type="GO" id="GO:0098793">
    <property type="term" value="C:presynapse"/>
    <property type="evidence" value="ECO:0007669"/>
    <property type="project" value="GOC"/>
</dbReference>
<organism evidence="1 2">
    <name type="scientific">Ancylostoma duodenale</name>
    <dbReference type="NCBI Taxonomy" id="51022"/>
    <lineage>
        <taxon>Eukaryota</taxon>
        <taxon>Metazoa</taxon>
        <taxon>Ecdysozoa</taxon>
        <taxon>Nematoda</taxon>
        <taxon>Chromadorea</taxon>
        <taxon>Rhabditida</taxon>
        <taxon>Rhabditina</taxon>
        <taxon>Rhabditomorpha</taxon>
        <taxon>Strongyloidea</taxon>
        <taxon>Ancylostomatidae</taxon>
        <taxon>Ancylostomatinae</taxon>
        <taxon>Ancylostoma</taxon>
    </lineage>
</organism>
<accession>A0A0C2D608</accession>
<dbReference type="GO" id="GO:0032012">
    <property type="term" value="P:regulation of ARF protein signal transduction"/>
    <property type="evidence" value="ECO:0007669"/>
    <property type="project" value="InterPro"/>
</dbReference>
<dbReference type="GO" id="GO:0005096">
    <property type="term" value="F:GTPase activator activity"/>
    <property type="evidence" value="ECO:0007669"/>
    <property type="project" value="InterPro"/>
</dbReference>
<protein>
    <submittedName>
        <fullName evidence="1">Uncharacterized protein</fullName>
    </submittedName>
</protein>
<dbReference type="EMBL" id="KN727757">
    <property type="protein sequence ID" value="KIH65018.1"/>
    <property type="molecule type" value="Genomic_DNA"/>
</dbReference>
<dbReference type="PANTHER" id="PTHR46097">
    <property type="entry name" value="G PROTEIN-COUPLED RECEPTOR KINASE INTERACTING ARFGAP"/>
    <property type="match status" value="1"/>
</dbReference>
<dbReference type="GO" id="GO:0036465">
    <property type="term" value="P:synaptic vesicle recycling"/>
    <property type="evidence" value="ECO:0007669"/>
    <property type="project" value="TreeGrafter"/>
</dbReference>